<dbReference type="Proteomes" id="UP000199300">
    <property type="component" value="Unassembled WGS sequence"/>
</dbReference>
<dbReference type="InterPro" id="IPR015424">
    <property type="entry name" value="PyrdxlP-dep_Trfase"/>
</dbReference>
<gene>
    <name evidence="8" type="ORF">SAMN04488134_101659</name>
</gene>
<keyword evidence="6" id="KW-0663">Pyridoxal phosphate</keyword>
<keyword evidence="4" id="KW-0032">Aminotransferase</keyword>
<evidence type="ECO:0000259" key="7">
    <source>
        <dbReference type="Pfam" id="PF00155"/>
    </source>
</evidence>
<dbReference type="OrthoDB" id="9802328at2"/>
<name>A0A1H8INI0_9BACI</name>
<evidence type="ECO:0000256" key="3">
    <source>
        <dbReference type="ARBA" id="ARBA00011738"/>
    </source>
</evidence>
<evidence type="ECO:0000256" key="2">
    <source>
        <dbReference type="ARBA" id="ARBA00007441"/>
    </source>
</evidence>
<dbReference type="Pfam" id="PF00155">
    <property type="entry name" value="Aminotran_1_2"/>
    <property type="match status" value="1"/>
</dbReference>
<dbReference type="EMBL" id="FODJ01000001">
    <property type="protein sequence ID" value="SEN69586.1"/>
    <property type="molecule type" value="Genomic_DNA"/>
</dbReference>
<dbReference type="GO" id="GO:0008483">
    <property type="term" value="F:transaminase activity"/>
    <property type="evidence" value="ECO:0007669"/>
    <property type="project" value="UniProtKB-KW"/>
</dbReference>
<evidence type="ECO:0000313" key="8">
    <source>
        <dbReference type="EMBL" id="SEN69586.1"/>
    </source>
</evidence>
<dbReference type="STRING" id="872970.SAMN04488134_101659"/>
<dbReference type="PANTHER" id="PTHR42790">
    <property type="entry name" value="AMINOTRANSFERASE"/>
    <property type="match status" value="1"/>
</dbReference>
<dbReference type="InterPro" id="IPR015421">
    <property type="entry name" value="PyrdxlP-dep_Trfase_major"/>
</dbReference>
<dbReference type="GO" id="GO:0030170">
    <property type="term" value="F:pyridoxal phosphate binding"/>
    <property type="evidence" value="ECO:0007669"/>
    <property type="project" value="InterPro"/>
</dbReference>
<evidence type="ECO:0000256" key="1">
    <source>
        <dbReference type="ARBA" id="ARBA00001933"/>
    </source>
</evidence>
<comment type="subunit">
    <text evidence="3">Homodimer.</text>
</comment>
<reference evidence="8 9" key="1">
    <citation type="submission" date="2016-10" db="EMBL/GenBank/DDBJ databases">
        <authorList>
            <person name="de Groot N.N."/>
        </authorList>
    </citation>
    <scope>NUCLEOTIDE SEQUENCE [LARGE SCALE GENOMIC DNA]</scope>
    <source>
        <strain evidence="8 9">CGMCC 1.10434</strain>
    </source>
</reference>
<keyword evidence="5" id="KW-0808">Transferase</keyword>
<proteinExistence type="inferred from homology"/>
<dbReference type="InterPro" id="IPR050859">
    <property type="entry name" value="Class-I_PLP-dep_aminotransf"/>
</dbReference>
<dbReference type="RefSeq" id="WP_091494767.1">
    <property type="nucleotide sequence ID" value="NZ_FODJ01000001.1"/>
</dbReference>
<dbReference type="Gene3D" id="3.40.640.10">
    <property type="entry name" value="Type I PLP-dependent aspartate aminotransferase-like (Major domain)"/>
    <property type="match status" value="1"/>
</dbReference>
<feature type="domain" description="Aminotransferase class I/classII large" evidence="7">
    <location>
        <begin position="45"/>
        <end position="387"/>
    </location>
</feature>
<accession>A0A1H8INI0</accession>
<organism evidence="8 9">
    <name type="scientific">Amphibacillus marinus</name>
    <dbReference type="NCBI Taxonomy" id="872970"/>
    <lineage>
        <taxon>Bacteria</taxon>
        <taxon>Bacillati</taxon>
        <taxon>Bacillota</taxon>
        <taxon>Bacilli</taxon>
        <taxon>Bacillales</taxon>
        <taxon>Bacillaceae</taxon>
        <taxon>Amphibacillus</taxon>
    </lineage>
</organism>
<dbReference type="GO" id="GO:1901605">
    <property type="term" value="P:alpha-amino acid metabolic process"/>
    <property type="evidence" value="ECO:0007669"/>
    <property type="project" value="TreeGrafter"/>
</dbReference>
<dbReference type="SUPFAM" id="SSF53383">
    <property type="entry name" value="PLP-dependent transferases"/>
    <property type="match status" value="1"/>
</dbReference>
<evidence type="ECO:0000256" key="4">
    <source>
        <dbReference type="ARBA" id="ARBA00022576"/>
    </source>
</evidence>
<dbReference type="FunFam" id="3.40.640.10:FF:000053">
    <property type="entry name" value="Aminotransferase, class I"/>
    <property type="match status" value="1"/>
</dbReference>
<dbReference type="InterPro" id="IPR004839">
    <property type="entry name" value="Aminotransferase_I/II_large"/>
</dbReference>
<evidence type="ECO:0000256" key="6">
    <source>
        <dbReference type="ARBA" id="ARBA00022898"/>
    </source>
</evidence>
<dbReference type="InterPro" id="IPR015422">
    <property type="entry name" value="PyrdxlP-dep_Trfase_small"/>
</dbReference>
<dbReference type="PANTHER" id="PTHR42790:SF19">
    <property type="entry name" value="KYNURENINE_ALPHA-AMINOADIPATE AMINOTRANSFERASE, MITOCHONDRIAL"/>
    <property type="match status" value="1"/>
</dbReference>
<comment type="similarity">
    <text evidence="2">Belongs to the class-I pyridoxal-phosphate-dependent aminotransferase family.</text>
</comment>
<comment type="cofactor">
    <cofactor evidence="1">
        <name>pyridoxal 5'-phosphate</name>
        <dbReference type="ChEBI" id="CHEBI:597326"/>
    </cofactor>
</comment>
<dbReference type="AlphaFoldDB" id="A0A1H8INI0"/>
<keyword evidence="9" id="KW-1185">Reference proteome</keyword>
<sequence length="407" mass="45960">MHHLKPFQLSNRFSDSIKAVGSAFAKKNRDLISLAYGFPAPETFPISALVQASATALQEEGTSALQYTGGPGRHYLPTWVTERAKLRQIEATPEQVLITNGSMHAIELAIRTLTSEGDQVWIEAPSFFGAVRMIELAGVSIREFPVDQHGLDVDLIEQALLQAINQQKPLPKVLYIIPNYHNPTGVTLSLERRKRLAELAYRYNFFIVEDDAYVDLSFDQAYLPAVYKFAPERTIYVSTFSKIIAPGVRLGWAIGNQEVIQYMGISKSDGATNVLSQEIVANFLQNLDLDQHLGQITTLYQQRCQTMIQAINFHFGSEVSYTIPSGGFFIWLTFPKSIDTKQLQLACLEQGVSFLAGEDFYYQAREHNHVRLCFTFSNEALIKQAIKIIADVYHERRHHLSLLEEVR</sequence>
<evidence type="ECO:0000256" key="5">
    <source>
        <dbReference type="ARBA" id="ARBA00022679"/>
    </source>
</evidence>
<evidence type="ECO:0000313" key="9">
    <source>
        <dbReference type="Proteomes" id="UP000199300"/>
    </source>
</evidence>
<dbReference type="CDD" id="cd00609">
    <property type="entry name" value="AAT_like"/>
    <property type="match status" value="1"/>
</dbReference>
<dbReference type="Gene3D" id="3.90.1150.10">
    <property type="entry name" value="Aspartate Aminotransferase, domain 1"/>
    <property type="match status" value="1"/>
</dbReference>
<protein>
    <submittedName>
        <fullName evidence="8">2-aminoadipate transaminase</fullName>
    </submittedName>
</protein>